<feature type="transmembrane region" description="Helical" evidence="1">
    <location>
        <begin position="33"/>
        <end position="52"/>
    </location>
</feature>
<evidence type="ECO:0000313" key="3">
    <source>
        <dbReference type="Proteomes" id="UP000095255"/>
    </source>
</evidence>
<sequence>MGATVPVVAALAFISFAVNLPMGMWRARVIKFSWQWFVAIHISVPFIIYLRLEANVSNAFIPIMIFAAVIGQFAGGKFIINKKTKEDSA</sequence>
<organism evidence="2 3">
    <name type="scientific">Desulfuribacillus stibiiarsenatis</name>
    <dbReference type="NCBI Taxonomy" id="1390249"/>
    <lineage>
        <taxon>Bacteria</taxon>
        <taxon>Bacillati</taxon>
        <taxon>Bacillota</taxon>
        <taxon>Desulfuribacillia</taxon>
        <taxon>Desulfuribacillales</taxon>
        <taxon>Desulfuribacillaceae</taxon>
        <taxon>Desulfuribacillus</taxon>
    </lineage>
</organism>
<keyword evidence="1" id="KW-0812">Transmembrane</keyword>
<name>A0A1E5L4A3_9FIRM</name>
<gene>
    <name evidence="2" type="ORF">BHU72_07065</name>
</gene>
<reference evidence="2 3" key="1">
    <citation type="submission" date="2016-09" db="EMBL/GenBank/DDBJ databases">
        <title>Desulfuribacillus arsenicus sp. nov., an obligately anaerobic, dissimilatory arsenic- and antimonate-reducing bacterium isolated from anoxic sediments.</title>
        <authorList>
            <person name="Abin C.A."/>
            <person name="Hollibaugh J.T."/>
        </authorList>
    </citation>
    <scope>NUCLEOTIDE SEQUENCE [LARGE SCALE GENOMIC DNA]</scope>
    <source>
        <strain evidence="2 3">MLFW-2</strain>
    </source>
</reference>
<keyword evidence="1" id="KW-1133">Transmembrane helix</keyword>
<protein>
    <submittedName>
        <fullName evidence="2">Uncharacterized protein</fullName>
    </submittedName>
</protein>
<dbReference type="OrthoDB" id="5397176at2"/>
<comment type="caution">
    <text evidence="2">The sequence shown here is derived from an EMBL/GenBank/DDBJ whole genome shotgun (WGS) entry which is preliminary data.</text>
</comment>
<dbReference type="Proteomes" id="UP000095255">
    <property type="component" value="Unassembled WGS sequence"/>
</dbReference>
<keyword evidence="1" id="KW-0472">Membrane</keyword>
<dbReference type="AlphaFoldDB" id="A0A1E5L4A3"/>
<dbReference type="EMBL" id="MJAT01000035">
    <property type="protein sequence ID" value="OEH84945.1"/>
    <property type="molecule type" value="Genomic_DNA"/>
</dbReference>
<evidence type="ECO:0000313" key="2">
    <source>
        <dbReference type="EMBL" id="OEH84945.1"/>
    </source>
</evidence>
<feature type="transmembrane region" description="Helical" evidence="1">
    <location>
        <begin position="59"/>
        <end position="80"/>
    </location>
</feature>
<dbReference type="PANTHER" id="PTHR31033">
    <property type="entry name" value="PROTEIN, PUTATIVE-RELATED"/>
    <property type="match status" value="1"/>
</dbReference>
<accession>A0A1E5L4A3</accession>
<dbReference type="STRING" id="1390249.BHU72_07065"/>
<proteinExistence type="predicted"/>
<dbReference type="PANTHER" id="PTHR31033:SF18">
    <property type="entry name" value="OS06G0115800 PROTEIN"/>
    <property type="match status" value="1"/>
</dbReference>
<evidence type="ECO:0000256" key="1">
    <source>
        <dbReference type="SAM" id="Phobius"/>
    </source>
</evidence>
<keyword evidence="3" id="KW-1185">Reference proteome</keyword>